<dbReference type="AlphaFoldDB" id="A0A8S0PC78"/>
<reference evidence="1 2" key="1">
    <citation type="submission" date="2019-12" db="EMBL/GenBank/DDBJ databases">
        <authorList>
            <person name="Alioto T."/>
            <person name="Alioto T."/>
            <person name="Gomez Garrido J."/>
        </authorList>
    </citation>
    <scope>NUCLEOTIDE SEQUENCE [LARGE SCALE GENOMIC DNA]</scope>
</reference>
<dbReference type="Proteomes" id="UP000594638">
    <property type="component" value="Unassembled WGS sequence"/>
</dbReference>
<dbReference type="Gramene" id="OE9A102012T1">
    <property type="protein sequence ID" value="OE9A102012C1"/>
    <property type="gene ID" value="OE9A102012"/>
</dbReference>
<keyword evidence="2" id="KW-1185">Reference proteome</keyword>
<evidence type="ECO:0000313" key="1">
    <source>
        <dbReference type="EMBL" id="CAA2938192.1"/>
    </source>
</evidence>
<protein>
    <submittedName>
        <fullName evidence="1">Uncharacterized protein</fullName>
    </submittedName>
</protein>
<organism evidence="1 2">
    <name type="scientific">Olea europaea subsp. europaea</name>
    <dbReference type="NCBI Taxonomy" id="158383"/>
    <lineage>
        <taxon>Eukaryota</taxon>
        <taxon>Viridiplantae</taxon>
        <taxon>Streptophyta</taxon>
        <taxon>Embryophyta</taxon>
        <taxon>Tracheophyta</taxon>
        <taxon>Spermatophyta</taxon>
        <taxon>Magnoliopsida</taxon>
        <taxon>eudicotyledons</taxon>
        <taxon>Gunneridae</taxon>
        <taxon>Pentapetalae</taxon>
        <taxon>asterids</taxon>
        <taxon>lamiids</taxon>
        <taxon>Lamiales</taxon>
        <taxon>Oleaceae</taxon>
        <taxon>Oleeae</taxon>
        <taxon>Olea</taxon>
    </lineage>
</organism>
<sequence length="58" mass="6451">AAEWDKRKRSLSLHALEIKDRERSRKPVSPLKAVEDSYVLDLASPTITAYSKAPSGLV</sequence>
<gene>
    <name evidence="1" type="ORF">OLEA9_A102012</name>
</gene>
<dbReference type="EMBL" id="CACTIH010000033">
    <property type="protein sequence ID" value="CAA2938192.1"/>
    <property type="molecule type" value="Genomic_DNA"/>
</dbReference>
<evidence type="ECO:0000313" key="2">
    <source>
        <dbReference type="Proteomes" id="UP000594638"/>
    </source>
</evidence>
<proteinExistence type="predicted"/>
<comment type="caution">
    <text evidence="1">The sequence shown here is derived from an EMBL/GenBank/DDBJ whole genome shotgun (WGS) entry which is preliminary data.</text>
</comment>
<feature type="non-terminal residue" evidence="1">
    <location>
        <position position="1"/>
    </location>
</feature>
<accession>A0A8S0PC78</accession>
<name>A0A8S0PC78_OLEEU</name>